<evidence type="ECO:0008006" key="3">
    <source>
        <dbReference type="Google" id="ProtNLM"/>
    </source>
</evidence>
<dbReference type="OrthoDB" id="9762853at2"/>
<dbReference type="RefSeq" id="WP_126683479.1">
    <property type="nucleotide sequence ID" value="NZ_RYYV01000002.1"/>
</dbReference>
<name>A0A3S0R601_9GAMM</name>
<proteinExistence type="predicted"/>
<keyword evidence="2" id="KW-1185">Reference proteome</keyword>
<dbReference type="Proteomes" id="UP000274358">
    <property type="component" value="Unassembled WGS sequence"/>
</dbReference>
<organism evidence="1 2">
    <name type="scientific">Dyella choica</name>
    <dbReference type="NCBI Taxonomy" id="1927959"/>
    <lineage>
        <taxon>Bacteria</taxon>
        <taxon>Pseudomonadati</taxon>
        <taxon>Pseudomonadota</taxon>
        <taxon>Gammaproteobacteria</taxon>
        <taxon>Lysobacterales</taxon>
        <taxon>Rhodanobacteraceae</taxon>
        <taxon>Dyella</taxon>
    </lineage>
</organism>
<sequence>MSAGTQQDQRLSAALRPGYIVPDEITLAERIRLTLGLAAQLRFATRDGSDAGCWDDALKRDESVLLAEIASFPLASVQEGFAQAWPWAGERHLWWRVRQLLFRFDDWCQWLARHDTPTATQLLQAMMAAVGSGLRDGLQEAVRCYGMEQVETRRLHPVWRVDAGNAGAVVAEGDASQRTQVLRRLWGALCVAISRLRPLALAQLPQSLLNGKHEPAAGLLLAALQLYQESRTVINRFPERVTDFYYLDLLRMRSRPPTHERVYLRFERDPRFAAPVQVSRGACFVGGKDIDGKAIEFAAEQALEVTDSAVAALYSVRLERDALISPEKDFAYATRVMAQAIALMPPDAAYAENPPWWPLLGGHAKGSAANAQNATLGFALASPMLALKEGDRRVQVLLRLSHPANDDEALASLLRCNEQQRDAAWLGRVFAALDRSEARHHPSRRLSSDLASVEQRANAAWSRAPRPAGDVRLCYLLACCLATDDIRQFHQNLGRLFAVWLIAGREELHPLDVEALRKHAAGLLGNDGLAVVEIDDPLILIHPHEHADGDAAGHGLPDRGLIFERVFRGVWRAEFSVVGGWLVPGDVLARRRSDAGFGFGGSIELLMHVGQEQPPIVPCKAAVHGDMWPAQPALRLTLQNRTRLYAYSLLQQLILHDIVLSTQVTGVRDIVLYNQLGRLDAGKPFMPFGPIPGLGAYCLFGNEELAAKPLRALRVNLRWGQLPAEEGGFATRYHGYPGEWSAAAFQVRPELLRDGQWRGGSGDSMSLFRGERHVQDTVTLSLPETDLALYHRPQTRVPEPFVYGTTTRNGFFRLELCAPGAAFGHALYPRLLSEALTVNARLKRAKLKVPLPQEPYTPAVEQISLDYFASQRISLNQMAQASAPGRLFHLHPFGHDIPRARPGMDGVPLLPRYFNDGNLYLGLSGSNPAGALSLYFHLRAESAEECWQAALPQLSWAVWREKGWRTLETDRTLADGTLGFLRSGIVLLDLPDGMSCDCPQLPGSCYWLRLSADGVLERLAGLYGVYTQAVTARRVHPRRANEPCTSLPPGTIRTPLHPIGGLRTIQQVGPSFGLGQPEAADMLRVRSAERLRHKNRASTPWDYERLLLDAFPTVYKVKCFANGEAPTAALSGQPGGALVVVVPAPRQGALFHSTEAPRFDAAVLEEMASHLRERSAPGIRIVVRNAVYERIQVRCALRLARGVHPGAALIRINQVIVEFLSPWHADGCRANFDWDVRAEAIEARLRELDEVEVVGAMSLLHIVRSDSNTYQLLDTARARDGAAVRQVRPVQPWSLVLPTPRHLIELIGVPSTRGVQATGVGKLEIGGTFILGSAPPATGQGTP</sequence>
<evidence type="ECO:0000313" key="1">
    <source>
        <dbReference type="EMBL" id="RUL79022.1"/>
    </source>
</evidence>
<evidence type="ECO:0000313" key="2">
    <source>
        <dbReference type="Proteomes" id="UP000274358"/>
    </source>
</evidence>
<accession>A0A3S0R601</accession>
<dbReference type="EMBL" id="RYYV01000002">
    <property type="protein sequence ID" value="RUL79022.1"/>
    <property type="molecule type" value="Genomic_DNA"/>
</dbReference>
<protein>
    <recommendedName>
        <fullName evidence="3">Baseplate protein J-like domain-containing protein</fullName>
    </recommendedName>
</protein>
<reference evidence="1 2" key="1">
    <citation type="submission" date="2018-12" db="EMBL/GenBank/DDBJ databases">
        <title>Dyella dinghuensis sp. nov. DHOA06 and Dyella choica sp. nov. 4M-K27, isolated from forest soil.</title>
        <authorList>
            <person name="Qiu L.-H."/>
            <person name="Gao Z.-H."/>
        </authorList>
    </citation>
    <scope>NUCLEOTIDE SEQUENCE [LARGE SCALE GENOMIC DNA]</scope>
    <source>
        <strain evidence="1 2">4M-K27</strain>
    </source>
</reference>
<gene>
    <name evidence="1" type="ORF">EKH80_04275</name>
</gene>
<comment type="caution">
    <text evidence="1">The sequence shown here is derived from an EMBL/GenBank/DDBJ whole genome shotgun (WGS) entry which is preliminary data.</text>
</comment>